<dbReference type="AlphaFoldDB" id="A0A3A2ZC88"/>
<feature type="region of interest" description="Disordered" evidence="1">
    <location>
        <begin position="341"/>
        <end position="369"/>
    </location>
</feature>
<dbReference type="EMBL" id="MVGC01000474">
    <property type="protein sequence ID" value="RJE18917.1"/>
    <property type="molecule type" value="Genomic_DNA"/>
</dbReference>
<evidence type="ECO:0000313" key="3">
    <source>
        <dbReference type="Proteomes" id="UP000266188"/>
    </source>
</evidence>
<gene>
    <name evidence="2" type="ORF">PHISCL_08749</name>
</gene>
<evidence type="ECO:0000256" key="1">
    <source>
        <dbReference type="SAM" id="MobiDB-lite"/>
    </source>
</evidence>
<feature type="compositionally biased region" description="Polar residues" evidence="1">
    <location>
        <begin position="503"/>
        <end position="514"/>
    </location>
</feature>
<organism evidence="2 3">
    <name type="scientific">Aspergillus sclerotialis</name>
    <dbReference type="NCBI Taxonomy" id="2070753"/>
    <lineage>
        <taxon>Eukaryota</taxon>
        <taxon>Fungi</taxon>
        <taxon>Dikarya</taxon>
        <taxon>Ascomycota</taxon>
        <taxon>Pezizomycotina</taxon>
        <taxon>Eurotiomycetes</taxon>
        <taxon>Eurotiomycetidae</taxon>
        <taxon>Eurotiales</taxon>
        <taxon>Aspergillaceae</taxon>
        <taxon>Aspergillus</taxon>
        <taxon>Aspergillus subgen. Polypaecilum</taxon>
    </lineage>
</organism>
<evidence type="ECO:0000313" key="2">
    <source>
        <dbReference type="EMBL" id="RJE18917.1"/>
    </source>
</evidence>
<name>A0A3A2ZC88_9EURO</name>
<feature type="region of interest" description="Disordered" evidence="1">
    <location>
        <begin position="205"/>
        <end position="231"/>
    </location>
</feature>
<feature type="region of interest" description="Disordered" evidence="1">
    <location>
        <begin position="503"/>
        <end position="529"/>
    </location>
</feature>
<dbReference type="OrthoDB" id="9876299at2759"/>
<dbReference type="Proteomes" id="UP000266188">
    <property type="component" value="Unassembled WGS sequence"/>
</dbReference>
<protein>
    <submittedName>
        <fullName evidence="2">Leucine rich repeat protein</fullName>
    </submittedName>
</protein>
<dbReference type="SUPFAM" id="SSF52047">
    <property type="entry name" value="RNI-like"/>
    <property type="match status" value="1"/>
</dbReference>
<keyword evidence="3" id="KW-1185">Reference proteome</keyword>
<sequence length="609" mass="67791">MGRLHYQARKIEGIKAGQVVSKDLKKRTTPGTFSKAAARDPILELDISGKKLTDDGLALFIDDLIGCIKFRDNDHPDGAAKVTELLLHGNELTTASLPKIAEVVALSAGDLREFNISMNNIQVNTPEEKLIWQMFLESFNNCYLLKKLDFGDNRLGTAGMEILARVFIHSDLDFLEADAEELLGTMHHDEESNLVEEMEALKINPGKENEGIRGRSKKTSNKAKGRSASSQIAPKALTKADLKRYACTRGLRSIPYLILSNTCTSNAAAIHLSSMLSIQRSPEHLLAFLPPGKALTLPDTTSQCNGIVWLPNDEIGPLARNMINMGESVRQALAEKYSDEEGYVSSGGGLSHSDSGDGTSRRKLQKKLDVQYTRQAKRVRMETLKNSGAHEVEIWITALKMMVVSRALLLEDKNRAAGKEATEQRESTPENSSDGQEQEHGVIIDTADAVDEVLDNKIPTIQTTDENDTPPRRLPIIRITSETEFELEYEFGVSIPSNEIYSRPQTPLASHQQKTTTTTTTRAHPNPNAASTQIQTWRYGLPFKLWRRIIAEAVGADGILNNKQQEQIMRYATDWDVIAYKLTIKGVEDYQQIWKFLETVDCFTYSSLG</sequence>
<dbReference type="InterPro" id="IPR032675">
    <property type="entry name" value="LRR_dom_sf"/>
</dbReference>
<feature type="compositionally biased region" description="Basic residues" evidence="1">
    <location>
        <begin position="214"/>
        <end position="225"/>
    </location>
</feature>
<comment type="caution">
    <text evidence="2">The sequence shown here is derived from an EMBL/GenBank/DDBJ whole genome shotgun (WGS) entry which is preliminary data.</text>
</comment>
<feature type="compositionally biased region" description="Basic and acidic residues" evidence="1">
    <location>
        <begin position="415"/>
        <end position="428"/>
    </location>
</feature>
<reference evidence="3" key="1">
    <citation type="submission" date="2017-02" db="EMBL/GenBank/DDBJ databases">
        <authorList>
            <person name="Tafer H."/>
            <person name="Lopandic K."/>
        </authorList>
    </citation>
    <scope>NUCLEOTIDE SEQUENCE [LARGE SCALE GENOMIC DNA]</scope>
    <source>
        <strain evidence="3">CBS 366.77</strain>
    </source>
</reference>
<dbReference type="Gene3D" id="3.80.10.10">
    <property type="entry name" value="Ribonuclease Inhibitor"/>
    <property type="match status" value="1"/>
</dbReference>
<proteinExistence type="predicted"/>
<feature type="region of interest" description="Disordered" evidence="1">
    <location>
        <begin position="415"/>
        <end position="439"/>
    </location>
</feature>
<accession>A0A3A2ZC88</accession>